<dbReference type="InterPro" id="IPR013096">
    <property type="entry name" value="Cupin_2"/>
</dbReference>
<dbReference type="EMBL" id="CP095005">
    <property type="protein sequence ID" value="UOO94822.1"/>
    <property type="molecule type" value="Genomic_DNA"/>
</dbReference>
<dbReference type="Gene3D" id="2.60.120.10">
    <property type="entry name" value="Jelly Rolls"/>
    <property type="match status" value="1"/>
</dbReference>
<dbReference type="Proteomes" id="UP000830542">
    <property type="component" value="Chromosome"/>
</dbReference>
<organism evidence="2 5">
    <name type="scientific">Halococcus dombrowskii</name>
    <dbReference type="NCBI Taxonomy" id="179637"/>
    <lineage>
        <taxon>Archaea</taxon>
        <taxon>Methanobacteriati</taxon>
        <taxon>Methanobacteriota</taxon>
        <taxon>Stenosarchaea group</taxon>
        <taxon>Halobacteria</taxon>
        <taxon>Halobacteriales</taxon>
        <taxon>Halococcaceae</taxon>
        <taxon>Halococcus</taxon>
    </lineage>
</organism>
<dbReference type="RefSeq" id="WP_244701492.1">
    <property type="nucleotide sequence ID" value="NZ_BAAADN010000026.1"/>
</dbReference>
<dbReference type="GeneID" id="71762726"/>
<dbReference type="Pfam" id="PF07883">
    <property type="entry name" value="Cupin_2"/>
    <property type="match status" value="1"/>
</dbReference>
<dbReference type="InterPro" id="IPR052535">
    <property type="entry name" value="Bacilysin_H2HPP_isomerase"/>
</dbReference>
<evidence type="ECO:0000313" key="2">
    <source>
        <dbReference type="EMBL" id="GAA0461611.1"/>
    </source>
</evidence>
<protein>
    <submittedName>
        <fullName evidence="3">Cupin domain-containing protein</fullName>
    </submittedName>
</protein>
<evidence type="ECO:0000313" key="4">
    <source>
        <dbReference type="Proteomes" id="UP000830542"/>
    </source>
</evidence>
<dbReference type="Proteomes" id="UP001500962">
    <property type="component" value="Unassembled WGS sequence"/>
</dbReference>
<dbReference type="PANTHER" id="PTHR40112">
    <property type="entry name" value="H2HPP ISOMERASE"/>
    <property type="match status" value="1"/>
</dbReference>
<dbReference type="SUPFAM" id="SSF51182">
    <property type="entry name" value="RmlC-like cupins"/>
    <property type="match status" value="1"/>
</dbReference>
<name>A0AAV3SGJ6_HALDO</name>
<dbReference type="PANTHER" id="PTHR40112:SF1">
    <property type="entry name" value="H2HPP ISOMERASE"/>
    <property type="match status" value="1"/>
</dbReference>
<dbReference type="AlphaFoldDB" id="A0AAV3SGJ6"/>
<accession>A0AAV3SGJ6</accession>
<reference evidence="3" key="2">
    <citation type="submission" date="2022-04" db="EMBL/GenBank/DDBJ databases">
        <title>Sequencing and genomic assembly of Halococcus dombrowskii.</title>
        <authorList>
            <person name="Lim S.W."/>
            <person name="MacLea K.S."/>
        </authorList>
    </citation>
    <scope>NUCLEOTIDE SEQUENCE</scope>
    <source>
        <strain evidence="3">H4</strain>
    </source>
</reference>
<evidence type="ECO:0000313" key="3">
    <source>
        <dbReference type="EMBL" id="UOO94822.1"/>
    </source>
</evidence>
<gene>
    <name evidence="2" type="ORF">GCM10008985_17680</name>
    <name evidence="3" type="ORF">MUK72_12720</name>
</gene>
<reference evidence="2" key="3">
    <citation type="submission" date="2023-12" db="EMBL/GenBank/DDBJ databases">
        <authorList>
            <person name="Sun Q."/>
            <person name="Inoue M."/>
        </authorList>
    </citation>
    <scope>NUCLEOTIDE SEQUENCE</scope>
    <source>
        <strain evidence="2">JCM 12289</strain>
    </source>
</reference>
<dbReference type="EMBL" id="BAAADN010000026">
    <property type="protein sequence ID" value="GAA0461611.1"/>
    <property type="molecule type" value="Genomic_DNA"/>
</dbReference>
<feature type="domain" description="Cupin type-2" evidence="1">
    <location>
        <begin position="33"/>
        <end position="100"/>
    </location>
</feature>
<dbReference type="KEGG" id="hdo:MUK72_12720"/>
<proteinExistence type="predicted"/>
<evidence type="ECO:0000313" key="5">
    <source>
        <dbReference type="Proteomes" id="UP001500962"/>
    </source>
</evidence>
<dbReference type="InterPro" id="IPR014710">
    <property type="entry name" value="RmlC-like_jellyroll"/>
</dbReference>
<keyword evidence="4" id="KW-1185">Reference proteome</keyword>
<sequence>MELIGTERESTEAIDGVHLAMLASGEAMSVQRFAVEPGATVPAHSHPNEQAGYLVAGTLTFLLDDEERELGPGDSYVLAGGESHGVENRGKDIVRGIDVFSPPRENPDWAE</sequence>
<evidence type="ECO:0000259" key="1">
    <source>
        <dbReference type="Pfam" id="PF07883"/>
    </source>
</evidence>
<reference evidence="2" key="1">
    <citation type="journal article" date="2014" name="Int. J. Syst. Evol. Microbiol.">
        <title>Complete genome sequence of Corynebacterium casei LMG S-19264T (=DSM 44701T), isolated from a smear-ripened cheese.</title>
        <authorList>
            <consortium name="US DOE Joint Genome Institute (JGI-PGF)"/>
            <person name="Walter F."/>
            <person name="Albersmeier A."/>
            <person name="Kalinowski J."/>
            <person name="Ruckert C."/>
        </authorList>
    </citation>
    <scope>NUCLEOTIDE SEQUENCE</scope>
    <source>
        <strain evidence="2">JCM 12289</strain>
    </source>
</reference>
<dbReference type="CDD" id="cd02238">
    <property type="entry name" value="cupin_KdgF"/>
    <property type="match status" value="1"/>
</dbReference>
<dbReference type="InterPro" id="IPR011051">
    <property type="entry name" value="RmlC_Cupin_sf"/>
</dbReference>